<evidence type="ECO:0000259" key="3">
    <source>
        <dbReference type="Pfam" id="PF00296"/>
    </source>
</evidence>
<dbReference type="GO" id="GO:0016705">
    <property type="term" value="F:oxidoreductase activity, acting on paired donors, with incorporation or reduction of molecular oxygen"/>
    <property type="evidence" value="ECO:0007669"/>
    <property type="project" value="InterPro"/>
</dbReference>
<organism evidence="4 5">
    <name type="scientific">Microbacterium thalassium</name>
    <dbReference type="NCBI Taxonomy" id="362649"/>
    <lineage>
        <taxon>Bacteria</taxon>
        <taxon>Bacillati</taxon>
        <taxon>Actinomycetota</taxon>
        <taxon>Actinomycetes</taxon>
        <taxon>Micrococcales</taxon>
        <taxon>Microbacteriaceae</taxon>
        <taxon>Microbacterium</taxon>
    </lineage>
</organism>
<feature type="domain" description="Luciferase-like" evidence="3">
    <location>
        <begin position="7"/>
        <end position="299"/>
    </location>
</feature>
<keyword evidence="1" id="KW-0560">Oxidoreductase</keyword>
<evidence type="ECO:0000313" key="4">
    <source>
        <dbReference type="EMBL" id="MBB6390034.1"/>
    </source>
</evidence>
<name>A0A7X0KTF2_9MICO</name>
<dbReference type="EMBL" id="JACHML010000001">
    <property type="protein sequence ID" value="MBB6390034.1"/>
    <property type="molecule type" value="Genomic_DNA"/>
</dbReference>
<keyword evidence="2" id="KW-0503">Monooxygenase</keyword>
<dbReference type="PANTHER" id="PTHR30137">
    <property type="entry name" value="LUCIFERASE-LIKE MONOOXYGENASE"/>
    <property type="match status" value="1"/>
</dbReference>
<sequence length="350" mass="38059">MSAAGFEFGVFSFGELTHDPDGIPIPPARRLEELLTWAEVADQAGLDVFGVGEHHRADFAVSSPQLVLAAAAQRTERIRLTSTVTVLSSSDPVRVFEDFATLDLLSGGRAEITAGRGAYVESFPLFGQSLDRYDEYFEDRLDLLLRLRDENPVSWRGTTRAPLQDAGVWPRPVGDLPVWLAVGGTPESVVRAGRLGLPMYLAILGAPARFEPLARLYRQAAAEAGATPGRLGVTSHFYVEETSQGARDTFFPHYSGYISQNMPRAGRLDRDALDAWASPRGALFAGSPAEIVDKILWEHEVLGHTRFLAQVGLGGLGQRETLRSIELLATEVAPAVRAALTRRGAASRPR</sequence>
<proteinExistence type="predicted"/>
<comment type="caution">
    <text evidence="4">The sequence shown here is derived from an EMBL/GenBank/DDBJ whole genome shotgun (WGS) entry which is preliminary data.</text>
</comment>
<dbReference type="GO" id="GO:0005829">
    <property type="term" value="C:cytosol"/>
    <property type="evidence" value="ECO:0007669"/>
    <property type="project" value="TreeGrafter"/>
</dbReference>
<keyword evidence="5" id="KW-1185">Reference proteome</keyword>
<evidence type="ECO:0000313" key="5">
    <source>
        <dbReference type="Proteomes" id="UP000537775"/>
    </source>
</evidence>
<dbReference type="InterPro" id="IPR050766">
    <property type="entry name" value="Bact_Lucif_Oxidored"/>
</dbReference>
<gene>
    <name evidence="4" type="ORF">HD594_000347</name>
</gene>
<dbReference type="CDD" id="cd00347">
    <property type="entry name" value="Flavin_utilizing_monoxygenases"/>
    <property type="match status" value="1"/>
</dbReference>
<dbReference type="PANTHER" id="PTHR30137:SF8">
    <property type="entry name" value="BLR5498 PROTEIN"/>
    <property type="match status" value="1"/>
</dbReference>
<dbReference type="AlphaFoldDB" id="A0A7X0KTF2"/>
<dbReference type="Pfam" id="PF00296">
    <property type="entry name" value="Bac_luciferase"/>
    <property type="match status" value="1"/>
</dbReference>
<dbReference type="RefSeq" id="WP_184749300.1">
    <property type="nucleotide sequence ID" value="NZ_BAAAJR010000008.1"/>
</dbReference>
<dbReference type="InterPro" id="IPR036661">
    <property type="entry name" value="Luciferase-like_sf"/>
</dbReference>
<dbReference type="Gene3D" id="3.20.20.30">
    <property type="entry name" value="Luciferase-like domain"/>
    <property type="match status" value="1"/>
</dbReference>
<accession>A0A7X0KTF2</accession>
<dbReference type="SUPFAM" id="SSF51679">
    <property type="entry name" value="Bacterial luciferase-like"/>
    <property type="match status" value="1"/>
</dbReference>
<dbReference type="Proteomes" id="UP000537775">
    <property type="component" value="Unassembled WGS sequence"/>
</dbReference>
<reference evidence="4 5" key="1">
    <citation type="submission" date="2020-08" db="EMBL/GenBank/DDBJ databases">
        <title>Sequencing the genomes of 1000 actinobacteria strains.</title>
        <authorList>
            <person name="Klenk H.-P."/>
        </authorList>
    </citation>
    <scope>NUCLEOTIDE SEQUENCE [LARGE SCALE GENOMIC DNA]</scope>
    <source>
        <strain evidence="4 5">DSM 12511</strain>
    </source>
</reference>
<evidence type="ECO:0000256" key="1">
    <source>
        <dbReference type="ARBA" id="ARBA00023002"/>
    </source>
</evidence>
<protein>
    <submittedName>
        <fullName evidence="4">Putative LLM family oxidoreductase</fullName>
    </submittedName>
</protein>
<dbReference type="InterPro" id="IPR011251">
    <property type="entry name" value="Luciferase-like_dom"/>
</dbReference>
<evidence type="ECO:0000256" key="2">
    <source>
        <dbReference type="ARBA" id="ARBA00023033"/>
    </source>
</evidence>
<dbReference type="GO" id="GO:0004497">
    <property type="term" value="F:monooxygenase activity"/>
    <property type="evidence" value="ECO:0007669"/>
    <property type="project" value="UniProtKB-KW"/>
</dbReference>